<protein>
    <submittedName>
        <fullName evidence="2">Uncharacterized protein LOC136086204</fullName>
    </submittedName>
</protein>
<evidence type="ECO:0000313" key="1">
    <source>
        <dbReference type="Proteomes" id="UP001652625"/>
    </source>
</evidence>
<name>A0ABM4CRQ3_HYDVU</name>
<accession>A0ABM4CRQ3</accession>
<dbReference type="GeneID" id="136086204"/>
<dbReference type="PANTHER" id="PTHR45749:SF35">
    <property type="entry name" value="AC-LIKE TRANSPOSASE-RELATED"/>
    <property type="match status" value="1"/>
</dbReference>
<dbReference type="PANTHER" id="PTHR45749">
    <property type="match status" value="1"/>
</dbReference>
<gene>
    <name evidence="2" type="primary">LOC136086204</name>
</gene>
<reference evidence="2" key="1">
    <citation type="submission" date="2025-08" db="UniProtKB">
        <authorList>
            <consortium name="RefSeq"/>
        </authorList>
    </citation>
    <scope>IDENTIFICATION</scope>
</reference>
<evidence type="ECO:0000313" key="2">
    <source>
        <dbReference type="RefSeq" id="XP_065664559.1"/>
    </source>
</evidence>
<organism evidence="1 2">
    <name type="scientific">Hydra vulgaris</name>
    <name type="common">Hydra</name>
    <name type="synonym">Hydra attenuata</name>
    <dbReference type="NCBI Taxonomy" id="6087"/>
    <lineage>
        <taxon>Eukaryota</taxon>
        <taxon>Metazoa</taxon>
        <taxon>Cnidaria</taxon>
        <taxon>Hydrozoa</taxon>
        <taxon>Hydroidolina</taxon>
        <taxon>Anthoathecata</taxon>
        <taxon>Aplanulata</taxon>
        <taxon>Hydridae</taxon>
        <taxon>Hydra</taxon>
    </lineage>
</organism>
<proteinExistence type="predicted"/>
<dbReference type="Proteomes" id="UP001652625">
    <property type="component" value="Chromosome 10"/>
</dbReference>
<keyword evidence="1" id="KW-1185">Reference proteome</keyword>
<sequence length="143" mass="16124">MLATFDPVIQEHVRRIQSSEIHDHYLGTNIHNELIKLLSEKIKSKNVADIKVAKYFSVMLDCTPDLIHTKQLSLVLRFVRTDMNASSLESENEGLSIEEYFLGLSVIKSTAGKNLSDFLQQELDDLDCKLGKAGNKDMTTVLI</sequence>
<dbReference type="RefSeq" id="XP_065664559.1">
    <property type="nucleotide sequence ID" value="XM_065808487.1"/>
</dbReference>